<dbReference type="PANTHER" id="PTHR30546">
    <property type="entry name" value="FLAVODOXIN-RELATED PROTEIN WRBA-RELATED"/>
    <property type="match status" value="1"/>
</dbReference>
<protein>
    <submittedName>
        <fullName evidence="3">NAD(P)H dehydrogenase</fullName>
    </submittedName>
</protein>
<evidence type="ECO:0000313" key="4">
    <source>
        <dbReference type="Proteomes" id="UP000245683"/>
    </source>
</evidence>
<dbReference type="Gene3D" id="3.40.50.360">
    <property type="match status" value="1"/>
</dbReference>
<dbReference type="NCBIfam" id="NF002999">
    <property type="entry name" value="PRK03767.1"/>
    <property type="match status" value="1"/>
</dbReference>
<dbReference type="Proteomes" id="UP000245683">
    <property type="component" value="Unassembled WGS sequence"/>
</dbReference>
<dbReference type="Pfam" id="PF03358">
    <property type="entry name" value="FMN_red"/>
    <property type="match status" value="1"/>
</dbReference>
<dbReference type="GO" id="GO:0016020">
    <property type="term" value="C:membrane"/>
    <property type="evidence" value="ECO:0007669"/>
    <property type="project" value="TreeGrafter"/>
</dbReference>
<dbReference type="InterPro" id="IPR010089">
    <property type="entry name" value="Flavoprotein_WrbA-like"/>
</dbReference>
<dbReference type="NCBIfam" id="TIGR01755">
    <property type="entry name" value="flav_wrbA"/>
    <property type="match status" value="1"/>
</dbReference>
<dbReference type="PANTHER" id="PTHR30546:SF23">
    <property type="entry name" value="FLAVOPROTEIN-LIKE PROTEIN YCP4-RELATED"/>
    <property type="match status" value="1"/>
</dbReference>
<dbReference type="PROSITE" id="PS50902">
    <property type="entry name" value="FLAVODOXIN_LIKE"/>
    <property type="match status" value="1"/>
</dbReference>
<evidence type="ECO:0000256" key="1">
    <source>
        <dbReference type="ARBA" id="ARBA00006961"/>
    </source>
</evidence>
<dbReference type="FunFam" id="3.40.50.360:FF:000001">
    <property type="entry name" value="NAD(P)H dehydrogenase (Quinone) FQR1-like"/>
    <property type="match status" value="1"/>
</dbReference>
<dbReference type="GO" id="GO:0010181">
    <property type="term" value="F:FMN binding"/>
    <property type="evidence" value="ECO:0007669"/>
    <property type="project" value="InterPro"/>
</dbReference>
<dbReference type="InterPro" id="IPR029039">
    <property type="entry name" value="Flavoprotein-like_sf"/>
</dbReference>
<keyword evidence="4" id="KW-1185">Reference proteome</keyword>
<organism evidence="3 4">
    <name type="scientific">Micromonospora globispora</name>
    <dbReference type="NCBI Taxonomy" id="1450148"/>
    <lineage>
        <taxon>Bacteria</taxon>
        <taxon>Bacillati</taxon>
        <taxon>Actinomycetota</taxon>
        <taxon>Actinomycetes</taxon>
        <taxon>Micromonosporales</taxon>
        <taxon>Micromonosporaceae</taxon>
        <taxon>Micromonospora</taxon>
    </lineage>
</organism>
<dbReference type="EMBL" id="QGSV01000220">
    <property type="protein sequence ID" value="PWU46413.1"/>
    <property type="molecule type" value="Genomic_DNA"/>
</dbReference>
<sequence>MDGQLKVAVIYYSATGITYQMAQSACEAAGEAGAEVRLRKVRELAPEEAIRSNSGWQQHHLETQDVPEAQLDDLSWADVVIFGSPTRYGMVAAQLKQFIDTTGPLWAQGALANKVYSGFCSTATSHGGQESTLLALFNVFYHWGGVVVTPGYTDPSQFVAGNPYGASHTSNNGEVAPDHIALAATALTATRAVRIGKALKQGLTAELAAAR</sequence>
<dbReference type="InterPro" id="IPR008254">
    <property type="entry name" value="Flavodoxin/NO_synth"/>
</dbReference>
<proteinExistence type="inferred from homology"/>
<dbReference type="RefSeq" id="WP_109945813.1">
    <property type="nucleotide sequence ID" value="NZ_QGSV01000220.1"/>
</dbReference>
<dbReference type="GO" id="GO:0003955">
    <property type="term" value="F:NAD(P)H dehydrogenase (quinone) activity"/>
    <property type="evidence" value="ECO:0007669"/>
    <property type="project" value="InterPro"/>
</dbReference>
<dbReference type="AlphaFoldDB" id="A0A317K5M9"/>
<dbReference type="InterPro" id="IPR005025">
    <property type="entry name" value="FMN_Rdtase-like_dom"/>
</dbReference>
<comment type="caution">
    <text evidence="3">The sequence shown here is derived from an EMBL/GenBank/DDBJ whole genome shotgun (WGS) entry which is preliminary data.</text>
</comment>
<comment type="similarity">
    <text evidence="1">Belongs to the WrbA family.</text>
</comment>
<dbReference type="OrthoDB" id="9801479at2"/>
<accession>A0A317K5M9</accession>
<gene>
    <name evidence="3" type="ORF">DLJ46_18030</name>
</gene>
<feature type="domain" description="Flavodoxin-like" evidence="2">
    <location>
        <begin position="7"/>
        <end position="181"/>
    </location>
</feature>
<evidence type="ECO:0000259" key="2">
    <source>
        <dbReference type="PROSITE" id="PS50902"/>
    </source>
</evidence>
<dbReference type="SUPFAM" id="SSF52218">
    <property type="entry name" value="Flavoproteins"/>
    <property type="match status" value="1"/>
</dbReference>
<name>A0A317K5M9_9ACTN</name>
<evidence type="ECO:0000313" key="3">
    <source>
        <dbReference type="EMBL" id="PWU46413.1"/>
    </source>
</evidence>
<reference evidence="4" key="1">
    <citation type="submission" date="2018-05" db="EMBL/GenBank/DDBJ databases">
        <title>Micromonospora globispora sp. nov. and Micromonospora rugosa sp. nov., isolated from marine sediment.</title>
        <authorList>
            <person name="Carro L."/>
            <person name="Aysel V."/>
            <person name="Cetin D."/>
            <person name="Igual J.M."/>
            <person name="Klenk H.-P."/>
            <person name="Trujillo M.E."/>
            <person name="Sahin N."/>
        </authorList>
    </citation>
    <scope>NUCLEOTIDE SEQUENCE [LARGE SCALE GENOMIC DNA]</scope>
    <source>
        <strain evidence="4">S2904</strain>
    </source>
</reference>